<keyword evidence="8 18" id="KW-0812">Transmembrane</keyword>
<evidence type="ECO:0000256" key="6">
    <source>
        <dbReference type="ARBA" id="ARBA00022511"/>
    </source>
</evidence>
<evidence type="ECO:0000256" key="4">
    <source>
        <dbReference type="ARBA" id="ARBA00007266"/>
    </source>
</evidence>
<evidence type="ECO:0000256" key="16">
    <source>
        <dbReference type="ARBA" id="ARBA00023180"/>
    </source>
</evidence>
<evidence type="ECO:0000256" key="5">
    <source>
        <dbReference type="ARBA" id="ARBA00013975"/>
    </source>
</evidence>
<keyword evidence="12" id="KW-1181">Viral primary envelope fusion with host outer nuclear membrane</keyword>
<dbReference type="GeneID" id="918528"/>
<evidence type="ECO:0000256" key="11">
    <source>
        <dbReference type="ARBA" id="ARBA00022870"/>
    </source>
</evidence>
<evidence type="ECO:0000256" key="15">
    <source>
        <dbReference type="ARBA" id="ARBA00023136"/>
    </source>
</evidence>
<evidence type="ECO:0000313" key="21">
    <source>
        <dbReference type="Proteomes" id="UP000175168"/>
    </source>
</evidence>
<dbReference type="GO" id="GO:0044178">
    <property type="term" value="C:host cell Golgi membrane"/>
    <property type="evidence" value="ECO:0007669"/>
    <property type="project" value="UniProtKB-SubCell"/>
</dbReference>
<feature type="transmembrane region" description="Helical" evidence="18">
    <location>
        <begin position="212"/>
        <end position="240"/>
    </location>
</feature>
<dbReference type="GO" id="GO:0020002">
    <property type="term" value="C:host cell plasma membrane"/>
    <property type="evidence" value="ECO:0007669"/>
    <property type="project" value="UniProtKB-SubCell"/>
</dbReference>
<dbReference type="EMBL" id="AF291866">
    <property type="protein sequence ID" value="AAG45792.1"/>
    <property type="molecule type" value="Genomic_DNA"/>
</dbReference>
<keyword evidence="16" id="KW-0325">Glycoprotein</keyword>
<dbReference type="GO" id="GO:0044175">
    <property type="term" value="C:host cell endosome membrane"/>
    <property type="evidence" value="ECO:0007669"/>
    <property type="project" value="UniProtKB-SubCell"/>
</dbReference>
<keyword evidence="11" id="KW-1043">Host membrane</keyword>
<evidence type="ECO:0000256" key="8">
    <source>
        <dbReference type="ARBA" id="ARBA00022692"/>
    </source>
</evidence>
<keyword evidence="17" id="KW-1180">Syncytium formation induced by viral infection</keyword>
<keyword evidence="10" id="KW-1040">Host Golgi apparatus</keyword>
<keyword evidence="9" id="KW-0732">Signal</keyword>
<dbReference type="GO" id="GO:0039700">
    <property type="term" value="P:fusion of viral membrane with host outer nuclear membrane"/>
    <property type="evidence" value="ECO:0007669"/>
    <property type="project" value="UniProtKB-KW"/>
</dbReference>
<evidence type="ECO:0000256" key="12">
    <source>
        <dbReference type="ARBA" id="ARBA00022959"/>
    </source>
</evidence>
<keyword evidence="6" id="KW-1032">Host cell membrane</keyword>
<evidence type="ECO:0000313" key="20">
    <source>
        <dbReference type="EMBL" id="AAG45792.1"/>
    </source>
</evidence>
<evidence type="ECO:0000256" key="3">
    <source>
        <dbReference type="ARBA" id="ARBA00004598"/>
    </source>
</evidence>
<reference evidence="20 21" key="2">
    <citation type="journal article" date="2001" name="J. Virol.">
        <title>The genome of turkey herpesvirus.</title>
        <authorList>
            <person name="Afonso C.L."/>
            <person name="Tulman E.R."/>
            <person name="Lu Z."/>
            <person name="Zsak L."/>
            <person name="Rock D.L."/>
            <person name="Kutish G.F."/>
        </authorList>
    </citation>
    <scope>NUCLEOTIDE SEQUENCE [LARGE SCALE GENOMIC DNA]</scope>
    <source>
        <strain evidence="20">FC126</strain>
    </source>
</reference>
<reference evidence="19" key="1">
    <citation type="journal article" date="2001" name="J. Gen. Virol.">
        <title>The genome of herpesvirus of turkeys: comparative analysis with Marek's disease viruses.</title>
        <authorList>
            <person name="Kingham B.F."/>
            <person name="Zelnik V."/>
            <person name="Kopacek J."/>
            <person name="Majerciak V."/>
            <person name="Ney E."/>
            <person name="Schmidt C.J."/>
        </authorList>
    </citation>
    <scope>NUCLEOTIDE SEQUENCE</scope>
    <source>
        <strain evidence="19">FC126</strain>
    </source>
</reference>
<dbReference type="Proteomes" id="UP000175168">
    <property type="component" value="Segment"/>
</dbReference>
<dbReference type="Pfam" id="PF01621">
    <property type="entry name" value="Fusion_gly_K"/>
    <property type="match status" value="1"/>
</dbReference>
<sequence length="349" mass="39660">MSYRPTIGVIAIIISMCMYMTVLIMHLSRLTKGGGDCIYAISTGGKLSTENFTWERYNSTLIYTPLQGKFLMDGENLDDTCRSHLVNSSAVNKLSEYVLIDTKVRFVKEARNCVAYIWKYRIRPLCFALALYVIAFNVRKWRCMFGVVRNDRDSISAIMYTKNYASRVISNLWLKTTYCKIYKLMHEINFFKKALSRAFKEDPITFTFSHKVAACLIILECMIRVCAQCVTISIISIFFVPCETILSTWVLIVTGVFVGIIICIELSLVCSPSPEVSSSFNVNVKEMAGQLNVETRWSVCTIFSNCCAAVVSGIFLKAIYFLFMITAIVIIVRYERALQIALFGRAYLP</sequence>
<organismHost>
    <name type="scientific">Meleagris gallopavo</name>
    <name type="common">Wild turkey</name>
    <dbReference type="NCBI Taxonomy" id="9103"/>
</organismHost>
<evidence type="ECO:0000256" key="17">
    <source>
        <dbReference type="ARBA" id="ARBA00023213"/>
    </source>
</evidence>
<evidence type="ECO:0000256" key="1">
    <source>
        <dbReference type="ARBA" id="ARBA00004252"/>
    </source>
</evidence>
<feature type="transmembrane region" description="Helical" evidence="18">
    <location>
        <begin position="246"/>
        <end position="269"/>
    </location>
</feature>
<evidence type="ECO:0000256" key="2">
    <source>
        <dbReference type="ARBA" id="ARBA00004330"/>
    </source>
</evidence>
<evidence type="ECO:0000256" key="13">
    <source>
        <dbReference type="ARBA" id="ARBA00022989"/>
    </source>
</evidence>
<accession>Q9DH66</accession>
<evidence type="ECO:0000313" key="19">
    <source>
        <dbReference type="EMBL" id="AAG30094.1"/>
    </source>
</evidence>
<dbReference type="KEGG" id="vg:918528"/>
<organismHost>
    <name type="scientific">Gallus gallus</name>
    <name type="common">Chicken</name>
    <dbReference type="NCBI Taxonomy" id="9031"/>
</organismHost>
<dbReference type="RefSeq" id="NP_073348.1">
    <property type="nucleotide sequence ID" value="NC_002641.1"/>
</dbReference>
<dbReference type="InterPro" id="IPR002567">
    <property type="entry name" value="GK"/>
</dbReference>
<feature type="transmembrane region" description="Helical" evidence="18">
    <location>
        <begin position="306"/>
        <end position="332"/>
    </location>
</feature>
<dbReference type="EMBL" id="AF282130">
    <property type="protein sequence ID" value="AAG30094.1"/>
    <property type="molecule type" value="Genomic_DNA"/>
</dbReference>
<keyword evidence="14" id="KW-1039">Host endosome</keyword>
<dbReference type="OrthoDB" id="7914at10239"/>
<dbReference type="GO" id="GO:0016020">
    <property type="term" value="C:membrane"/>
    <property type="evidence" value="ECO:0007669"/>
    <property type="project" value="InterPro"/>
</dbReference>
<reference evidence="19" key="3">
    <citation type="submission" date="2004-11" db="EMBL/GenBank/DDBJ databases">
        <authorList>
            <person name="Aouacheria A.J."/>
            <person name="Banyai M."/>
            <person name="Rigal D."/>
            <person name="Schmidt C.J."/>
            <person name="Gillet G."/>
        </authorList>
    </citation>
    <scope>NUCLEOTIDE SEQUENCE</scope>
    <source>
        <strain evidence="19">FC126</strain>
    </source>
</reference>
<feature type="transmembrane region" description="Helical" evidence="18">
    <location>
        <begin position="6"/>
        <end position="25"/>
    </location>
</feature>
<protein>
    <recommendedName>
        <fullName evidence="5">Envelope glycoprotein K</fullName>
    </recommendedName>
</protein>
<keyword evidence="21" id="KW-1185">Reference proteome</keyword>
<organism evidence="20 21">
    <name type="scientific">Meleagrid herpesvirus 1</name>
    <name type="common">MeHV-1</name>
    <name type="synonym">Turkey herpesvirus</name>
    <dbReference type="NCBI Taxonomy" id="37108"/>
    <lineage>
        <taxon>Viruses</taxon>
        <taxon>Duplodnaviria</taxon>
        <taxon>Heunggongvirae</taxon>
        <taxon>Peploviricota</taxon>
        <taxon>Herviviricetes</taxon>
        <taxon>Herpesvirales</taxon>
        <taxon>Orthoherpesviridae</taxon>
        <taxon>Alphaherpesvirinae</taxon>
        <taxon>Mardivirus</taxon>
        <taxon>Mardivirus meleagridalpha1</taxon>
    </lineage>
</organism>
<keyword evidence="7" id="KW-1188">Viral release from host cell</keyword>
<comment type="similarity">
    <text evidence="4">Belongs to the alphaherpesvirinae glycoprotein K family.</text>
</comment>
<evidence type="ECO:0000256" key="7">
    <source>
        <dbReference type="ARBA" id="ARBA00022612"/>
    </source>
</evidence>
<evidence type="ECO:0000256" key="10">
    <source>
        <dbReference type="ARBA" id="ARBA00022812"/>
    </source>
</evidence>
<comment type="subcellular location">
    <subcellularLocation>
        <location evidence="1">Host Golgi apparatus membrane</location>
        <topology evidence="1">Multi-pass membrane protein</topology>
    </subcellularLocation>
    <subcellularLocation>
        <location evidence="3">Host cell membrane</location>
        <topology evidence="3">Multi-pass membrane protein</topology>
    </subcellularLocation>
    <subcellularLocation>
        <location evidence="2">Host endosome membrane</location>
        <topology evidence="2">Multi-pass membrane protein</topology>
    </subcellularLocation>
</comment>
<dbReference type="GO" id="GO:0060141">
    <property type="term" value="P:symbiont-mediated induction of syncytium formation"/>
    <property type="evidence" value="ECO:0007669"/>
    <property type="project" value="UniProtKB-KW"/>
</dbReference>
<evidence type="ECO:0000256" key="18">
    <source>
        <dbReference type="SAM" id="Phobius"/>
    </source>
</evidence>
<gene>
    <name evidence="20" type="primary">HVT062</name>
    <name evidence="19" type="synonym">UL53</name>
</gene>
<keyword evidence="15 18" id="KW-0472">Membrane</keyword>
<evidence type="ECO:0000256" key="14">
    <source>
        <dbReference type="ARBA" id="ARBA00023046"/>
    </source>
</evidence>
<keyword evidence="13 18" id="KW-1133">Transmembrane helix</keyword>
<proteinExistence type="inferred from homology"/>
<evidence type="ECO:0000256" key="9">
    <source>
        <dbReference type="ARBA" id="ARBA00022729"/>
    </source>
</evidence>
<name>Q9DH66_MEHV1</name>